<dbReference type="EMBL" id="MLJW01000269">
    <property type="protein sequence ID" value="OIQ91128.1"/>
    <property type="molecule type" value="Genomic_DNA"/>
</dbReference>
<dbReference type="InterPro" id="IPR050128">
    <property type="entry name" value="Sulfate_adenylyltrnsfr_sub2"/>
</dbReference>
<protein>
    <recommendedName>
        <fullName evidence="1">Phosphoadenosine phosphosulphate reductase domain-containing protein</fullName>
    </recommendedName>
</protein>
<sequence length="281" mass="32646">MAEKHVLGISGGKDSAALAVFVRQTYPELDVDYFFTDTGKELPEVYEFLGMLEGYLGKPILRLNPKRGFDFWLREYNNFLPSAQTRWCTRKLKLAPFEQWIRPMLAAGDTVTSYVAIRADEEYREGYISKHDNLIVKLPFREAGIDKRGVMDILDSSGVGLPKYYDWRSRSGCTFCFFQQKIEWVRLKDRHPDAFDEAKLYEKNALEHGSPFTWTEGEPLGELEKPERVKQITEDYERRKQRELSKRPINPLRPVIEDRIEDIDDLYGMDEGGGACNICHK</sequence>
<dbReference type="GO" id="GO:0003824">
    <property type="term" value="F:catalytic activity"/>
    <property type="evidence" value="ECO:0007669"/>
    <property type="project" value="InterPro"/>
</dbReference>
<proteinExistence type="predicted"/>
<accession>A0A1J5R567</accession>
<dbReference type="Pfam" id="PF01507">
    <property type="entry name" value="PAPS_reduct"/>
    <property type="match status" value="1"/>
</dbReference>
<feature type="domain" description="Phosphoadenosine phosphosulphate reductase" evidence="1">
    <location>
        <begin position="5"/>
        <end position="104"/>
    </location>
</feature>
<dbReference type="Gene3D" id="3.40.50.620">
    <property type="entry name" value="HUPs"/>
    <property type="match status" value="1"/>
</dbReference>
<evidence type="ECO:0000313" key="2">
    <source>
        <dbReference type="EMBL" id="OIQ91128.1"/>
    </source>
</evidence>
<reference evidence="2" key="1">
    <citation type="submission" date="2016-10" db="EMBL/GenBank/DDBJ databases">
        <title>Sequence of Gallionella enrichment culture.</title>
        <authorList>
            <person name="Poehlein A."/>
            <person name="Muehling M."/>
            <person name="Daniel R."/>
        </authorList>
    </citation>
    <scope>NUCLEOTIDE SEQUENCE</scope>
</reference>
<name>A0A1J5R567_9ZZZZ</name>
<comment type="caution">
    <text evidence="2">The sequence shown here is derived from an EMBL/GenBank/DDBJ whole genome shotgun (WGS) entry which is preliminary data.</text>
</comment>
<gene>
    <name evidence="2" type="ORF">GALL_269810</name>
</gene>
<organism evidence="2">
    <name type="scientific">mine drainage metagenome</name>
    <dbReference type="NCBI Taxonomy" id="410659"/>
    <lineage>
        <taxon>unclassified sequences</taxon>
        <taxon>metagenomes</taxon>
        <taxon>ecological metagenomes</taxon>
    </lineage>
</organism>
<dbReference type="SUPFAM" id="SSF52402">
    <property type="entry name" value="Adenine nucleotide alpha hydrolases-like"/>
    <property type="match status" value="1"/>
</dbReference>
<dbReference type="PANTHER" id="PTHR43196">
    <property type="entry name" value="SULFATE ADENYLYLTRANSFERASE SUBUNIT 2"/>
    <property type="match status" value="1"/>
</dbReference>
<dbReference type="PANTHER" id="PTHR43196:SF2">
    <property type="entry name" value="PHOSPHOADENOSINE PHOSPHOSULFATE REDUCTASE"/>
    <property type="match status" value="1"/>
</dbReference>
<dbReference type="InterPro" id="IPR014729">
    <property type="entry name" value="Rossmann-like_a/b/a_fold"/>
</dbReference>
<evidence type="ECO:0000259" key="1">
    <source>
        <dbReference type="Pfam" id="PF01507"/>
    </source>
</evidence>
<dbReference type="InterPro" id="IPR002500">
    <property type="entry name" value="PAPS_reduct_dom"/>
</dbReference>
<dbReference type="AlphaFoldDB" id="A0A1J5R567"/>